<sequence>MRPLLLHHKECAPPARAEVDSGTLEGFVHSVSGKECEVYLGVPYAAPPVGELRFKKPQRTQPWKGVRKCKRFGPRSIQRDMFWDKVVLQTPQSEDCLYLNVFAPKKEEGKTYPVFFYIHGGGFMMDSAAKYGYKEMCEQLITKDIIVITIQYRLGFLGFFSLRNSSCKGNFGLWDQVAALEWTKRNVRAFGGDPSRITVGGQSAGAVSADLLSLSPVSRDLFTQKIAMGGSAYCHWAVSDSSEISEFCRNKARSLGWKPKGKNFITEEEEDAAMLDFLRNVPAHKFGCHMIGTKEVFEEARLPLTPVIDGELLPAPIPVLRAEAPQKPSIGGVGEYESLLFVALGFIRCNGKFLEKVQSILARKAKGISLKEMQEALREIYGDAKGKNKKEVARICVILLSDLVSNYANFQYMREAEMIEKPTYMYSLDFTSRNMWGWMKAVIPFCERRGTHASELLYLFKCNYFVAPLPMDANDRAVADLMPKLFANFVKHGDPNSAETRDRGVQWEPLEPGKKQVLSICPETAMRREAFDGRLENLDRLFRKLNLDQRYNIMKRRRNQSIIESIP</sequence>
<dbReference type="PANTHER" id="PTHR44590">
    <property type="entry name" value="CARBOXYLIC ESTER HYDROLASE-RELATED"/>
    <property type="match status" value="1"/>
</dbReference>
<evidence type="ECO:0000256" key="3">
    <source>
        <dbReference type="ARBA" id="ARBA00022801"/>
    </source>
</evidence>
<dbReference type="InterPro" id="IPR019826">
    <property type="entry name" value="Carboxylesterase_B_AS"/>
</dbReference>
<reference evidence="7" key="1">
    <citation type="submission" date="2022-10" db="EMBL/GenBank/DDBJ databases">
        <title>Genome assembly of Pristionchus species.</title>
        <authorList>
            <person name="Yoshida K."/>
            <person name="Sommer R.J."/>
        </authorList>
    </citation>
    <scope>NUCLEOTIDE SEQUENCE [LARGE SCALE GENOMIC DNA]</scope>
    <source>
        <strain evidence="7">RS5460</strain>
    </source>
</reference>
<evidence type="ECO:0000259" key="5">
    <source>
        <dbReference type="Pfam" id="PF00135"/>
    </source>
</evidence>
<protein>
    <recommendedName>
        <fullName evidence="4">Carboxylic ester hydrolase</fullName>
        <ecNumber evidence="4">3.1.1.-</ecNumber>
    </recommendedName>
</protein>
<dbReference type="InterPro" id="IPR002018">
    <property type="entry name" value="CarbesteraseB"/>
</dbReference>
<dbReference type="EMBL" id="BTRK01000006">
    <property type="protein sequence ID" value="GMR56770.1"/>
    <property type="molecule type" value="Genomic_DNA"/>
</dbReference>
<evidence type="ECO:0000313" key="7">
    <source>
        <dbReference type="Proteomes" id="UP001328107"/>
    </source>
</evidence>
<accession>A0AAN5D6Y0</accession>
<dbReference type="Proteomes" id="UP001328107">
    <property type="component" value="Unassembled WGS sequence"/>
</dbReference>
<comment type="similarity">
    <text evidence="1 4">Belongs to the type-B carboxylesterase/lipase family.</text>
</comment>
<evidence type="ECO:0000313" key="6">
    <source>
        <dbReference type="EMBL" id="GMR56770.1"/>
    </source>
</evidence>
<dbReference type="Gene3D" id="3.40.50.1820">
    <property type="entry name" value="alpha/beta hydrolase"/>
    <property type="match status" value="1"/>
</dbReference>
<organism evidence="6 7">
    <name type="scientific">Pristionchus mayeri</name>
    <dbReference type="NCBI Taxonomy" id="1317129"/>
    <lineage>
        <taxon>Eukaryota</taxon>
        <taxon>Metazoa</taxon>
        <taxon>Ecdysozoa</taxon>
        <taxon>Nematoda</taxon>
        <taxon>Chromadorea</taxon>
        <taxon>Rhabditida</taxon>
        <taxon>Rhabditina</taxon>
        <taxon>Diplogasteromorpha</taxon>
        <taxon>Diplogasteroidea</taxon>
        <taxon>Neodiplogasteridae</taxon>
        <taxon>Pristionchus</taxon>
    </lineage>
</organism>
<gene>
    <name evidence="6" type="ORF">PMAYCL1PPCAC_26965</name>
</gene>
<keyword evidence="3 4" id="KW-0378">Hydrolase</keyword>
<dbReference type="Pfam" id="PF00135">
    <property type="entry name" value="COesterase"/>
    <property type="match status" value="1"/>
</dbReference>
<dbReference type="SUPFAM" id="SSF53474">
    <property type="entry name" value="alpha/beta-Hydrolases"/>
    <property type="match status" value="1"/>
</dbReference>
<evidence type="ECO:0000256" key="2">
    <source>
        <dbReference type="ARBA" id="ARBA00022487"/>
    </source>
</evidence>
<evidence type="ECO:0000256" key="1">
    <source>
        <dbReference type="ARBA" id="ARBA00005964"/>
    </source>
</evidence>
<dbReference type="EC" id="3.1.1.-" evidence="4"/>
<dbReference type="AlphaFoldDB" id="A0AAN5D6Y0"/>
<dbReference type="PANTHER" id="PTHR44590:SF4">
    <property type="entry name" value="CARBOXYLIC ESTER HYDROLASE"/>
    <property type="match status" value="1"/>
</dbReference>
<keyword evidence="7" id="KW-1185">Reference proteome</keyword>
<comment type="caution">
    <text evidence="6">The sequence shown here is derived from an EMBL/GenBank/DDBJ whole genome shotgun (WGS) entry which is preliminary data.</text>
</comment>
<dbReference type="InterPro" id="IPR029058">
    <property type="entry name" value="AB_hydrolase_fold"/>
</dbReference>
<proteinExistence type="inferred from homology"/>
<dbReference type="PROSITE" id="PS00941">
    <property type="entry name" value="CARBOXYLESTERASE_B_2"/>
    <property type="match status" value="1"/>
</dbReference>
<evidence type="ECO:0000256" key="4">
    <source>
        <dbReference type="RuleBase" id="RU361235"/>
    </source>
</evidence>
<dbReference type="GO" id="GO:0052689">
    <property type="term" value="F:carboxylic ester hydrolase activity"/>
    <property type="evidence" value="ECO:0007669"/>
    <property type="project" value="UniProtKB-KW"/>
</dbReference>
<name>A0AAN5D6Y0_9BILA</name>
<feature type="domain" description="Carboxylesterase type B" evidence="5">
    <location>
        <begin position="17"/>
        <end position="530"/>
    </location>
</feature>
<dbReference type="InterPro" id="IPR019819">
    <property type="entry name" value="Carboxylesterase_B_CS"/>
</dbReference>
<dbReference type="PROSITE" id="PS00122">
    <property type="entry name" value="CARBOXYLESTERASE_B_1"/>
    <property type="match status" value="1"/>
</dbReference>
<keyword evidence="2" id="KW-0719">Serine esterase</keyword>